<dbReference type="HOGENOM" id="CLU_2334295_0_0_1"/>
<comment type="caution">
    <text evidence="2">The sequence shown here is derived from an EMBL/GenBank/DDBJ whole genome shotgun (WGS) entry which is preliminary data.</text>
</comment>
<dbReference type="AlphaFoldDB" id="A0A0A2J969"/>
<keyword evidence="3" id="KW-1185">Reference proteome</keyword>
<feature type="chain" id="PRO_5009752577" evidence="1">
    <location>
        <begin position="21"/>
        <end position="98"/>
    </location>
</feature>
<dbReference type="VEuPathDB" id="FungiDB:PEXP_108430"/>
<dbReference type="GeneID" id="27683382"/>
<name>A0A0A2J969_PENEN</name>
<gene>
    <name evidence="2" type="ORF">PEX2_106930</name>
</gene>
<reference evidence="2 3" key="1">
    <citation type="journal article" date="2015" name="Mol. Plant Microbe Interact.">
        <title>Genome, transcriptome, and functional analyses of Penicillium expansum provide new insights into secondary metabolism and pathogenicity.</title>
        <authorList>
            <person name="Ballester A.R."/>
            <person name="Marcet-Houben M."/>
            <person name="Levin E."/>
            <person name="Sela N."/>
            <person name="Selma-Lazaro C."/>
            <person name="Carmona L."/>
            <person name="Wisniewski M."/>
            <person name="Droby S."/>
            <person name="Gonzalez-Candelas L."/>
            <person name="Gabaldon T."/>
        </authorList>
    </citation>
    <scope>NUCLEOTIDE SEQUENCE [LARGE SCALE GENOMIC DNA]</scope>
    <source>
        <strain evidence="2 3">MD-8</strain>
    </source>
</reference>
<accession>A0A0A2J969</accession>
<protein>
    <submittedName>
        <fullName evidence="2">Uncharacterized protein</fullName>
    </submittedName>
</protein>
<dbReference type="OrthoDB" id="4369447at2759"/>
<evidence type="ECO:0000313" key="2">
    <source>
        <dbReference type="EMBL" id="KGO51168.1"/>
    </source>
</evidence>
<dbReference type="EMBL" id="JQFZ01000308">
    <property type="protein sequence ID" value="KGO51168.1"/>
    <property type="molecule type" value="Genomic_DNA"/>
</dbReference>
<keyword evidence="1" id="KW-0732">Signal</keyword>
<proteinExistence type="predicted"/>
<sequence>MRFSSLTFILLAAGASLGFAAPLDKSSAKTAVTDTTDATDATGATDVTDVTDATKWTCDNGWEVCGKCNGTSCKVAGINTVAALRAEMASTAVGARMA</sequence>
<dbReference type="RefSeq" id="XP_016594172.1">
    <property type="nucleotide sequence ID" value="XM_016747961.1"/>
</dbReference>
<evidence type="ECO:0000256" key="1">
    <source>
        <dbReference type="SAM" id="SignalP"/>
    </source>
</evidence>
<dbReference type="Proteomes" id="UP000030143">
    <property type="component" value="Unassembled WGS sequence"/>
</dbReference>
<feature type="signal peptide" evidence="1">
    <location>
        <begin position="1"/>
        <end position="20"/>
    </location>
</feature>
<evidence type="ECO:0000313" key="3">
    <source>
        <dbReference type="Proteomes" id="UP000030143"/>
    </source>
</evidence>
<organism evidence="2 3">
    <name type="scientific">Penicillium expansum</name>
    <name type="common">Blue mold rot fungus</name>
    <dbReference type="NCBI Taxonomy" id="27334"/>
    <lineage>
        <taxon>Eukaryota</taxon>
        <taxon>Fungi</taxon>
        <taxon>Dikarya</taxon>
        <taxon>Ascomycota</taxon>
        <taxon>Pezizomycotina</taxon>
        <taxon>Eurotiomycetes</taxon>
        <taxon>Eurotiomycetidae</taxon>
        <taxon>Eurotiales</taxon>
        <taxon>Aspergillaceae</taxon>
        <taxon>Penicillium</taxon>
    </lineage>
</organism>